<feature type="region of interest" description="Disordered" evidence="1">
    <location>
        <begin position="60"/>
        <end position="138"/>
    </location>
</feature>
<evidence type="ECO:0000313" key="3">
    <source>
        <dbReference type="Proteomes" id="UP000299102"/>
    </source>
</evidence>
<feature type="compositionally biased region" description="Polar residues" evidence="1">
    <location>
        <begin position="112"/>
        <end position="128"/>
    </location>
</feature>
<protein>
    <submittedName>
        <fullName evidence="2">Uncharacterized protein</fullName>
    </submittedName>
</protein>
<gene>
    <name evidence="2" type="ORF">EVAR_6776_1</name>
</gene>
<accession>A0A4C1V3P9</accession>
<comment type="caution">
    <text evidence="2">The sequence shown here is derived from an EMBL/GenBank/DDBJ whole genome shotgun (WGS) entry which is preliminary data.</text>
</comment>
<sequence length="138" mass="15350">MVISRIIGIRFSRCWSRRAAGGGARPGPVLRSGHLSLREIRKKNLTRSLTRYFSIYKKSSPISSAQRVRRHLASSPPTRPRSSGAVRDPAPRPVASPPRCGVLKLNRPVRPSTGSQARAGEQQTQAPPQSRHRRLEEK</sequence>
<organism evidence="2 3">
    <name type="scientific">Eumeta variegata</name>
    <name type="common">Bagworm moth</name>
    <name type="synonym">Eumeta japonica</name>
    <dbReference type="NCBI Taxonomy" id="151549"/>
    <lineage>
        <taxon>Eukaryota</taxon>
        <taxon>Metazoa</taxon>
        <taxon>Ecdysozoa</taxon>
        <taxon>Arthropoda</taxon>
        <taxon>Hexapoda</taxon>
        <taxon>Insecta</taxon>
        <taxon>Pterygota</taxon>
        <taxon>Neoptera</taxon>
        <taxon>Endopterygota</taxon>
        <taxon>Lepidoptera</taxon>
        <taxon>Glossata</taxon>
        <taxon>Ditrysia</taxon>
        <taxon>Tineoidea</taxon>
        <taxon>Psychidae</taxon>
        <taxon>Oiketicinae</taxon>
        <taxon>Eumeta</taxon>
    </lineage>
</organism>
<dbReference type="Proteomes" id="UP000299102">
    <property type="component" value="Unassembled WGS sequence"/>
</dbReference>
<keyword evidence="3" id="KW-1185">Reference proteome</keyword>
<dbReference type="EMBL" id="BGZK01000273">
    <property type="protein sequence ID" value="GBP33428.1"/>
    <property type="molecule type" value="Genomic_DNA"/>
</dbReference>
<dbReference type="AlphaFoldDB" id="A0A4C1V3P9"/>
<evidence type="ECO:0000313" key="2">
    <source>
        <dbReference type="EMBL" id="GBP33428.1"/>
    </source>
</evidence>
<reference evidence="2 3" key="1">
    <citation type="journal article" date="2019" name="Commun. Biol.">
        <title>The bagworm genome reveals a unique fibroin gene that provides high tensile strength.</title>
        <authorList>
            <person name="Kono N."/>
            <person name="Nakamura H."/>
            <person name="Ohtoshi R."/>
            <person name="Tomita M."/>
            <person name="Numata K."/>
            <person name="Arakawa K."/>
        </authorList>
    </citation>
    <scope>NUCLEOTIDE SEQUENCE [LARGE SCALE GENOMIC DNA]</scope>
</reference>
<proteinExistence type="predicted"/>
<evidence type="ECO:0000256" key="1">
    <source>
        <dbReference type="SAM" id="MobiDB-lite"/>
    </source>
</evidence>
<name>A0A4C1V3P9_EUMVA</name>